<evidence type="ECO:0000256" key="7">
    <source>
        <dbReference type="ARBA" id="ARBA00022801"/>
    </source>
</evidence>
<keyword evidence="27" id="KW-1185">Reference proteome</keyword>
<evidence type="ECO:0000313" key="27">
    <source>
        <dbReference type="Proteomes" id="UP000035021"/>
    </source>
</evidence>
<evidence type="ECO:0000256" key="13">
    <source>
        <dbReference type="ARBA" id="ARBA00035852"/>
    </source>
</evidence>
<evidence type="ECO:0000256" key="23">
    <source>
        <dbReference type="ARBA" id="ARBA00048180"/>
    </source>
</evidence>
<comment type="catalytic activity">
    <reaction evidence="22">
        <text>dodecanoyl-CoA + H2O = dodecanoate + CoA + H(+)</text>
        <dbReference type="Rhea" id="RHEA:30135"/>
        <dbReference type="ChEBI" id="CHEBI:15377"/>
        <dbReference type="ChEBI" id="CHEBI:15378"/>
        <dbReference type="ChEBI" id="CHEBI:18262"/>
        <dbReference type="ChEBI" id="CHEBI:57287"/>
        <dbReference type="ChEBI" id="CHEBI:57375"/>
    </reaction>
    <physiologicalReaction direction="left-to-right" evidence="22">
        <dbReference type="Rhea" id="RHEA:30136"/>
    </physiologicalReaction>
</comment>
<evidence type="ECO:0000256" key="12">
    <source>
        <dbReference type="ARBA" id="ARBA00023273"/>
    </source>
</evidence>
<gene>
    <name evidence="26" type="ORF">GP2_023_00130</name>
</gene>
<sequence>MSEANDRAAETVAEDPHEGGFRPHAAITTERGGPRYAEFSEQVRLLMDNARYACPEGDQVDELIEHLAVVNEKLAKVRIDEWHSPAGTRIDLPSRGNITLPPYEVVEASETGVVADLVFRDFHLGGNNAAHGGHIAVAFDDLGGYASAVAIQAVSRTAYLNVQYRSITPLNTTLRVRAWADRIEGRKVFIKGTMHDGDRLCAEMDALFIKLKPGQA</sequence>
<evidence type="ECO:0000256" key="4">
    <source>
        <dbReference type="ARBA" id="ARBA00022475"/>
    </source>
</evidence>
<evidence type="ECO:0000256" key="2">
    <source>
        <dbReference type="ARBA" id="ARBA00004496"/>
    </source>
</evidence>
<evidence type="ECO:0000256" key="3">
    <source>
        <dbReference type="ARBA" id="ARBA00004632"/>
    </source>
</evidence>
<keyword evidence="10" id="KW-0443">Lipid metabolism</keyword>
<comment type="catalytic activity">
    <reaction evidence="13">
        <text>(5Z,8Z,11Z,14Z)-eicosatetraenoyl-CoA + H2O = (5Z,8Z,11Z,14Z)-eicosatetraenoate + CoA + H(+)</text>
        <dbReference type="Rhea" id="RHEA:40151"/>
        <dbReference type="ChEBI" id="CHEBI:15377"/>
        <dbReference type="ChEBI" id="CHEBI:15378"/>
        <dbReference type="ChEBI" id="CHEBI:32395"/>
        <dbReference type="ChEBI" id="CHEBI:57287"/>
        <dbReference type="ChEBI" id="CHEBI:57368"/>
    </reaction>
    <physiologicalReaction direction="left-to-right" evidence="13">
        <dbReference type="Rhea" id="RHEA:40152"/>
    </physiologicalReaction>
</comment>
<evidence type="ECO:0000256" key="11">
    <source>
        <dbReference type="ARBA" id="ARBA00023136"/>
    </source>
</evidence>
<evidence type="ECO:0000256" key="22">
    <source>
        <dbReference type="ARBA" id="ARBA00048074"/>
    </source>
</evidence>
<dbReference type="Proteomes" id="UP000035021">
    <property type="component" value="Unassembled WGS sequence"/>
</dbReference>
<keyword evidence="9" id="KW-0809">Transit peptide</keyword>
<comment type="catalytic activity">
    <reaction evidence="14">
        <text>(9Z)-octadecenoyl-CoA + H2O = (9Z)-octadecenoate + CoA + H(+)</text>
        <dbReference type="Rhea" id="RHEA:40139"/>
        <dbReference type="ChEBI" id="CHEBI:15377"/>
        <dbReference type="ChEBI" id="CHEBI:15378"/>
        <dbReference type="ChEBI" id="CHEBI:30823"/>
        <dbReference type="ChEBI" id="CHEBI:57287"/>
        <dbReference type="ChEBI" id="CHEBI:57387"/>
    </reaction>
    <physiologicalReaction direction="left-to-right" evidence="14">
        <dbReference type="Rhea" id="RHEA:40140"/>
    </physiologicalReaction>
</comment>
<accession>A0ABQ0ILY2</accession>
<evidence type="ECO:0000256" key="21">
    <source>
        <dbReference type="ARBA" id="ARBA00047969"/>
    </source>
</evidence>
<dbReference type="PANTHER" id="PTHR12418">
    <property type="entry name" value="ACYL-COENZYME A THIOESTERASE THEM4"/>
    <property type="match status" value="1"/>
</dbReference>
<comment type="similarity">
    <text evidence="15">Belongs to the THEM4/THEM5 thioesterase family.</text>
</comment>
<evidence type="ECO:0000256" key="15">
    <source>
        <dbReference type="ARBA" id="ARBA00038456"/>
    </source>
</evidence>
<reference evidence="26 27" key="1">
    <citation type="submission" date="2013-02" db="EMBL/GenBank/DDBJ databases">
        <title>Whole genome shotgun sequence of Gordonia paraffinivorans NBRC 108238.</title>
        <authorList>
            <person name="Isaki-Nakamura S."/>
            <person name="Hosoyama A."/>
            <person name="Tsuchikane K."/>
            <person name="Ando Y."/>
            <person name="Baba S."/>
            <person name="Ohji S."/>
            <person name="Hamada M."/>
            <person name="Tamura T."/>
            <person name="Yamazoe A."/>
            <person name="Yamazaki S."/>
            <person name="Fujita N."/>
        </authorList>
    </citation>
    <scope>NUCLEOTIDE SEQUENCE [LARGE SCALE GENOMIC DNA]</scope>
    <source>
        <strain evidence="26 27">NBRC 108238</strain>
    </source>
</reference>
<comment type="catalytic activity">
    <reaction evidence="20">
        <text>hexadecanoyl-CoA + H2O = hexadecanoate + CoA + H(+)</text>
        <dbReference type="Rhea" id="RHEA:16645"/>
        <dbReference type="ChEBI" id="CHEBI:7896"/>
        <dbReference type="ChEBI" id="CHEBI:15377"/>
        <dbReference type="ChEBI" id="CHEBI:15378"/>
        <dbReference type="ChEBI" id="CHEBI:57287"/>
        <dbReference type="ChEBI" id="CHEBI:57379"/>
        <dbReference type="EC" id="3.1.2.2"/>
    </reaction>
    <physiologicalReaction direction="left-to-right" evidence="20">
        <dbReference type="Rhea" id="RHEA:16646"/>
    </physiologicalReaction>
</comment>
<feature type="compositionally biased region" description="Basic and acidic residues" evidence="24">
    <location>
        <begin position="1"/>
        <end position="21"/>
    </location>
</feature>
<proteinExistence type="inferred from homology"/>
<keyword evidence="5" id="KW-0963">Cytoplasm</keyword>
<keyword evidence="11" id="KW-0472">Membrane</keyword>
<feature type="region of interest" description="Disordered" evidence="24">
    <location>
        <begin position="1"/>
        <end position="27"/>
    </location>
</feature>
<dbReference type="EMBL" id="BAOQ01000023">
    <property type="protein sequence ID" value="GAC84490.1"/>
    <property type="molecule type" value="Genomic_DNA"/>
</dbReference>
<evidence type="ECO:0000256" key="17">
    <source>
        <dbReference type="ARBA" id="ARBA00040123"/>
    </source>
</evidence>
<evidence type="ECO:0000256" key="10">
    <source>
        <dbReference type="ARBA" id="ARBA00023098"/>
    </source>
</evidence>
<comment type="catalytic activity">
    <reaction evidence="19">
        <text>octanoyl-CoA + H2O = octanoate + CoA + H(+)</text>
        <dbReference type="Rhea" id="RHEA:30143"/>
        <dbReference type="ChEBI" id="CHEBI:15377"/>
        <dbReference type="ChEBI" id="CHEBI:15378"/>
        <dbReference type="ChEBI" id="CHEBI:25646"/>
        <dbReference type="ChEBI" id="CHEBI:57287"/>
        <dbReference type="ChEBI" id="CHEBI:57386"/>
    </reaction>
    <physiologicalReaction direction="left-to-right" evidence="19">
        <dbReference type="Rhea" id="RHEA:30144"/>
    </physiologicalReaction>
</comment>
<evidence type="ECO:0000256" key="1">
    <source>
        <dbReference type="ARBA" id="ARBA00004170"/>
    </source>
</evidence>
<evidence type="ECO:0000256" key="16">
    <source>
        <dbReference type="ARBA" id="ARBA00038848"/>
    </source>
</evidence>
<evidence type="ECO:0000256" key="9">
    <source>
        <dbReference type="ARBA" id="ARBA00022946"/>
    </source>
</evidence>
<dbReference type="Pfam" id="PF03061">
    <property type="entry name" value="4HBT"/>
    <property type="match status" value="1"/>
</dbReference>
<keyword evidence="12" id="KW-0966">Cell projection</keyword>
<dbReference type="InterPro" id="IPR006683">
    <property type="entry name" value="Thioestr_dom"/>
</dbReference>
<dbReference type="RefSeq" id="WP_006900724.1">
    <property type="nucleotide sequence ID" value="NZ_BAOQ01000023.1"/>
</dbReference>
<evidence type="ECO:0000256" key="18">
    <source>
        <dbReference type="ARBA" id="ARBA00043210"/>
    </source>
</evidence>
<keyword evidence="6" id="KW-0053">Apoptosis</keyword>
<name>A0ABQ0ILY2_9ACTN</name>
<evidence type="ECO:0000256" key="19">
    <source>
        <dbReference type="ARBA" id="ARBA00047588"/>
    </source>
</evidence>
<evidence type="ECO:0000256" key="6">
    <source>
        <dbReference type="ARBA" id="ARBA00022703"/>
    </source>
</evidence>
<evidence type="ECO:0000256" key="14">
    <source>
        <dbReference type="ARBA" id="ARBA00037002"/>
    </source>
</evidence>
<keyword evidence="4" id="KW-1003">Cell membrane</keyword>
<keyword evidence="7" id="KW-0378">Hydrolase</keyword>
<evidence type="ECO:0000259" key="25">
    <source>
        <dbReference type="Pfam" id="PF03061"/>
    </source>
</evidence>
<evidence type="ECO:0000256" key="20">
    <source>
        <dbReference type="ARBA" id="ARBA00047734"/>
    </source>
</evidence>
<dbReference type="PANTHER" id="PTHR12418:SF19">
    <property type="entry name" value="ACYL-COENZYME A THIOESTERASE THEM4"/>
    <property type="match status" value="1"/>
</dbReference>
<comment type="catalytic activity">
    <reaction evidence="23">
        <text>tetradecanoyl-CoA + H2O = tetradecanoate + CoA + H(+)</text>
        <dbReference type="Rhea" id="RHEA:40119"/>
        <dbReference type="ChEBI" id="CHEBI:15377"/>
        <dbReference type="ChEBI" id="CHEBI:15378"/>
        <dbReference type="ChEBI" id="CHEBI:30807"/>
        <dbReference type="ChEBI" id="CHEBI:57287"/>
        <dbReference type="ChEBI" id="CHEBI:57385"/>
    </reaction>
    <physiologicalReaction direction="left-to-right" evidence="23">
        <dbReference type="Rhea" id="RHEA:40120"/>
    </physiologicalReaction>
</comment>
<protein>
    <recommendedName>
        <fullName evidence="17">Acyl-coenzyme A thioesterase THEM4</fullName>
        <ecNumber evidence="16">3.1.2.2</ecNumber>
    </recommendedName>
    <alternativeName>
        <fullName evidence="18">Thioesterase superfamily member 4</fullName>
    </alternativeName>
</protein>
<dbReference type="EC" id="3.1.2.2" evidence="16"/>
<feature type="domain" description="Thioesterase" evidence="25">
    <location>
        <begin position="128"/>
        <end position="199"/>
    </location>
</feature>
<dbReference type="GeneID" id="60751374"/>
<dbReference type="InterPro" id="IPR052365">
    <property type="entry name" value="THEM4/THEM5_acyl-CoA_thioest"/>
</dbReference>
<keyword evidence="8" id="KW-0276">Fatty acid metabolism</keyword>
<evidence type="ECO:0000256" key="5">
    <source>
        <dbReference type="ARBA" id="ARBA00022490"/>
    </source>
</evidence>
<comment type="subcellular location">
    <subcellularLocation>
        <location evidence="3">Cell projection</location>
        <location evidence="3">Ruffle membrane</location>
    </subcellularLocation>
    <subcellularLocation>
        <location evidence="2">Cytoplasm</location>
    </subcellularLocation>
    <subcellularLocation>
        <location evidence="1">Membrane</location>
        <topology evidence="1">Peripheral membrane protein</topology>
    </subcellularLocation>
</comment>
<dbReference type="Gene3D" id="3.10.129.10">
    <property type="entry name" value="Hotdog Thioesterase"/>
    <property type="match status" value="1"/>
</dbReference>
<evidence type="ECO:0000313" key="26">
    <source>
        <dbReference type="EMBL" id="GAC84490.1"/>
    </source>
</evidence>
<evidence type="ECO:0000256" key="24">
    <source>
        <dbReference type="SAM" id="MobiDB-lite"/>
    </source>
</evidence>
<dbReference type="SUPFAM" id="SSF54637">
    <property type="entry name" value="Thioesterase/thiol ester dehydrase-isomerase"/>
    <property type="match status" value="1"/>
</dbReference>
<dbReference type="InterPro" id="IPR029069">
    <property type="entry name" value="HotDog_dom_sf"/>
</dbReference>
<comment type="caution">
    <text evidence="26">The sequence shown here is derived from an EMBL/GenBank/DDBJ whole genome shotgun (WGS) entry which is preliminary data.</text>
</comment>
<evidence type="ECO:0000256" key="8">
    <source>
        <dbReference type="ARBA" id="ARBA00022832"/>
    </source>
</evidence>
<dbReference type="CDD" id="cd03443">
    <property type="entry name" value="PaaI_thioesterase"/>
    <property type="match status" value="1"/>
</dbReference>
<organism evidence="26 27">
    <name type="scientific">Gordonia paraffinivorans NBRC 108238</name>
    <dbReference type="NCBI Taxonomy" id="1223543"/>
    <lineage>
        <taxon>Bacteria</taxon>
        <taxon>Bacillati</taxon>
        <taxon>Actinomycetota</taxon>
        <taxon>Actinomycetes</taxon>
        <taxon>Mycobacteriales</taxon>
        <taxon>Gordoniaceae</taxon>
        <taxon>Gordonia</taxon>
    </lineage>
</organism>
<comment type="catalytic activity">
    <reaction evidence="21">
        <text>decanoyl-CoA + H2O = decanoate + CoA + H(+)</text>
        <dbReference type="Rhea" id="RHEA:40059"/>
        <dbReference type="ChEBI" id="CHEBI:15377"/>
        <dbReference type="ChEBI" id="CHEBI:15378"/>
        <dbReference type="ChEBI" id="CHEBI:27689"/>
        <dbReference type="ChEBI" id="CHEBI:57287"/>
        <dbReference type="ChEBI" id="CHEBI:61430"/>
    </reaction>
    <physiologicalReaction direction="left-to-right" evidence="21">
        <dbReference type="Rhea" id="RHEA:40060"/>
    </physiologicalReaction>
</comment>